<gene>
    <name evidence="1" type="ORF">SP90_13670</name>
</gene>
<dbReference type="RefSeq" id="WP_066857391.1">
    <property type="nucleotide sequence ID" value="NZ_JXMS01000028.1"/>
</dbReference>
<reference evidence="1 2" key="1">
    <citation type="submission" date="2015-01" db="EMBL/GenBank/DDBJ databases">
        <title>Desulfovibrio sp. JC271 draft genome sequence.</title>
        <authorList>
            <person name="Shivani Y."/>
            <person name="Subhash Y."/>
            <person name="Sasikala C."/>
            <person name="Ramana C.V."/>
        </authorList>
    </citation>
    <scope>NUCLEOTIDE SEQUENCE [LARGE SCALE GENOMIC DNA]</scope>
    <source>
        <strain evidence="1 2">JC271</strain>
    </source>
</reference>
<name>A0A1B7XAC7_9BACT</name>
<sequence>MFSLTLTTSSGICKVDELPAQFSKNLAYAPRHLKVAKVNGKPVTDCCDTCGRPICQGDSYTTRNGHVWCNTCLPQSN</sequence>
<dbReference type="Proteomes" id="UP000091979">
    <property type="component" value="Unassembled WGS sequence"/>
</dbReference>
<dbReference type="AlphaFoldDB" id="A0A1B7XAC7"/>
<evidence type="ECO:0000313" key="1">
    <source>
        <dbReference type="EMBL" id="OBQ46240.1"/>
    </source>
</evidence>
<accession>A0A1B7XAC7</accession>
<proteinExistence type="predicted"/>
<keyword evidence="2" id="KW-1185">Reference proteome</keyword>
<dbReference type="STRING" id="1560234.SP90_13670"/>
<dbReference type="OrthoDB" id="9855578at2"/>
<dbReference type="EMBL" id="JXMS01000028">
    <property type="protein sequence ID" value="OBQ46240.1"/>
    <property type="molecule type" value="Genomic_DNA"/>
</dbReference>
<organism evidence="1 2">
    <name type="scientific">Halodesulfovibrio spirochaetisodalis</name>
    <dbReference type="NCBI Taxonomy" id="1560234"/>
    <lineage>
        <taxon>Bacteria</taxon>
        <taxon>Pseudomonadati</taxon>
        <taxon>Thermodesulfobacteriota</taxon>
        <taxon>Desulfovibrionia</taxon>
        <taxon>Desulfovibrionales</taxon>
        <taxon>Desulfovibrionaceae</taxon>
        <taxon>Halodesulfovibrio</taxon>
    </lineage>
</organism>
<evidence type="ECO:0000313" key="2">
    <source>
        <dbReference type="Proteomes" id="UP000091979"/>
    </source>
</evidence>
<protein>
    <submittedName>
        <fullName evidence="1">Uncharacterized protein</fullName>
    </submittedName>
</protein>
<dbReference type="PATRIC" id="fig|1560234.3.peg.1847"/>
<comment type="caution">
    <text evidence="1">The sequence shown here is derived from an EMBL/GenBank/DDBJ whole genome shotgun (WGS) entry which is preliminary data.</text>
</comment>